<protein>
    <submittedName>
        <fullName evidence="1">Uncharacterized protein</fullName>
    </submittedName>
</protein>
<name>A0ACC3BY35_PYRYE</name>
<organism evidence="1 2">
    <name type="scientific">Pyropia yezoensis</name>
    <name type="common">Susabi-nori</name>
    <name type="synonym">Porphyra yezoensis</name>
    <dbReference type="NCBI Taxonomy" id="2788"/>
    <lineage>
        <taxon>Eukaryota</taxon>
        <taxon>Rhodophyta</taxon>
        <taxon>Bangiophyceae</taxon>
        <taxon>Bangiales</taxon>
        <taxon>Bangiaceae</taxon>
        <taxon>Pyropia</taxon>
    </lineage>
</organism>
<keyword evidence="2" id="KW-1185">Reference proteome</keyword>
<evidence type="ECO:0000313" key="1">
    <source>
        <dbReference type="EMBL" id="KAK1862780.1"/>
    </source>
</evidence>
<reference evidence="1" key="1">
    <citation type="submission" date="2019-11" db="EMBL/GenBank/DDBJ databases">
        <title>Nori genome reveals adaptations in red seaweeds to the harsh intertidal environment.</title>
        <authorList>
            <person name="Wang D."/>
            <person name="Mao Y."/>
        </authorList>
    </citation>
    <scope>NUCLEOTIDE SEQUENCE</scope>
    <source>
        <tissue evidence="1">Gametophyte</tissue>
    </source>
</reference>
<accession>A0ACC3BY35</accession>
<evidence type="ECO:0000313" key="2">
    <source>
        <dbReference type="Proteomes" id="UP000798662"/>
    </source>
</evidence>
<sequence>MSRLTSCSRIRRRRRKATAACGDALDGLTAPGAFATGGLLHGLPDPGLAVAGVGPVALPLSDAAAAALDAVCEAAPYGHGQETVVDETVRRARQAPAAHVTTAPGWDAALQKAASQVVATRLGLPDVPVAAVLDKLVLYEAGGHFQAHQDTEKGPGMFATLVVQLPTAARHSGWVFEVSHRGFATRLDGASVYGDCASCRRGPGRRGGGGATAAAAAASALPCPEDAHASRRATIAAAVADWVAEGDGAPEKLALRLSHKYTKRNLSFGGLKERDRVLAALLRDCRDTSTGEPLPDLGLAIVCKRVRGVAESHPYRDSYYGGRRGGWGGYSEEEDDSDELLLFLRTFLLPRGR</sequence>
<dbReference type="Proteomes" id="UP000798662">
    <property type="component" value="Chromosome 2"/>
</dbReference>
<comment type="caution">
    <text evidence="1">The sequence shown here is derived from an EMBL/GenBank/DDBJ whole genome shotgun (WGS) entry which is preliminary data.</text>
</comment>
<proteinExistence type="predicted"/>
<gene>
    <name evidence="1" type="ORF">I4F81_005347</name>
</gene>
<dbReference type="EMBL" id="CM020619">
    <property type="protein sequence ID" value="KAK1862780.1"/>
    <property type="molecule type" value="Genomic_DNA"/>
</dbReference>